<dbReference type="OrthoDB" id="9815944at2"/>
<dbReference type="InterPro" id="IPR003959">
    <property type="entry name" value="ATPase_AAA_core"/>
</dbReference>
<accession>A0A327VT91</accession>
<dbReference type="SMART" id="SM00382">
    <property type="entry name" value="AAA"/>
    <property type="match status" value="1"/>
</dbReference>
<dbReference type="RefSeq" id="WP_111593860.1">
    <property type="nucleotide sequence ID" value="NZ_QLMA01000007.1"/>
</dbReference>
<dbReference type="SUPFAM" id="SSF52540">
    <property type="entry name" value="P-loop containing nucleoside triphosphate hydrolases"/>
    <property type="match status" value="1"/>
</dbReference>
<keyword evidence="3" id="KW-1185">Reference proteome</keyword>
<dbReference type="InterPro" id="IPR003593">
    <property type="entry name" value="AAA+_ATPase"/>
</dbReference>
<dbReference type="Pfam" id="PF13304">
    <property type="entry name" value="AAA_21"/>
    <property type="match status" value="1"/>
</dbReference>
<proteinExistence type="predicted"/>
<reference evidence="2 3" key="1">
    <citation type="submission" date="2018-06" db="EMBL/GenBank/DDBJ databases">
        <title>Genomic Encyclopedia of Archaeal and Bacterial Type Strains, Phase II (KMG-II): from individual species to whole genera.</title>
        <authorList>
            <person name="Goeker M."/>
        </authorList>
    </citation>
    <scope>NUCLEOTIDE SEQUENCE [LARGE SCALE GENOMIC DNA]</scope>
    <source>
        <strain evidence="2 3">DSM 29821</strain>
    </source>
</reference>
<dbReference type="InterPro" id="IPR051396">
    <property type="entry name" value="Bact_Antivir_Def_Nuclease"/>
</dbReference>
<dbReference type="GO" id="GO:0005524">
    <property type="term" value="F:ATP binding"/>
    <property type="evidence" value="ECO:0007669"/>
    <property type="project" value="InterPro"/>
</dbReference>
<organism evidence="2 3">
    <name type="scientific">Chitinophaga dinghuensis</name>
    <dbReference type="NCBI Taxonomy" id="1539050"/>
    <lineage>
        <taxon>Bacteria</taxon>
        <taxon>Pseudomonadati</taxon>
        <taxon>Bacteroidota</taxon>
        <taxon>Chitinophagia</taxon>
        <taxon>Chitinophagales</taxon>
        <taxon>Chitinophagaceae</taxon>
        <taxon>Chitinophaga</taxon>
    </lineage>
</organism>
<sequence>MATFTFNIQTATNQNIPINIGTGQLLFVIGRNGAGKSALVNHIFRQNIKNSYIVLAHRPIWMESNSAVISVGERKITEERIKKQVSDTGRTYSFEYYERRRLALDNLVQMQNGIDRALAEAYRSGDMTKAELLKQKVSPLQMINEIFKKMCLNISIVMNELQEFFALGKDGSKYSIVDLSDGEKNAFMLCAEILTAKTNTLFILDEPERHLHPALMGPLINSIVESRPDCSFVIATHDLSLPETNVNSAVILLRNVTKKGGKFFWTFDQISGSGIMNEIIPEDMKRAILGARRKVLFVEGAPTSRDMDLYQLLFPETTVECKESCVKVERAVEGVRGNPIMNWVEAFGIIDADDRTTDQIKKMEAKGVYALPAYSIEYLYYNPDTVRAAAEHYADFVGRKAIDIFSASQEKIIANMEPHKRRLCSRVCENRIKEEITRGLPTWRQISEGLDSKELFKNIDEKASKYLSAEVAKFDKMVAASDINGLLTLYPFRETQVISGIVAAFGISASSYEGIVRKMVLDGKPIKNTLLAKLGNIVTAINSATPAVRPVLVTATS</sequence>
<feature type="domain" description="AAA+ ATPase" evidence="1">
    <location>
        <begin position="22"/>
        <end position="257"/>
    </location>
</feature>
<evidence type="ECO:0000313" key="3">
    <source>
        <dbReference type="Proteomes" id="UP000249819"/>
    </source>
</evidence>
<dbReference type="EMBL" id="QLMA01000007">
    <property type="protein sequence ID" value="RAJ77250.1"/>
    <property type="molecule type" value="Genomic_DNA"/>
</dbReference>
<dbReference type="PANTHER" id="PTHR43581">
    <property type="entry name" value="ATP/GTP PHOSPHATASE"/>
    <property type="match status" value="1"/>
</dbReference>
<gene>
    <name evidence="2" type="ORF">CLV59_10715</name>
</gene>
<evidence type="ECO:0000313" key="2">
    <source>
        <dbReference type="EMBL" id="RAJ77250.1"/>
    </source>
</evidence>
<protein>
    <submittedName>
        <fullName evidence="2">Putative AbiEii toxin of type IV toxin-antitoxin system</fullName>
    </submittedName>
</protein>
<evidence type="ECO:0000259" key="1">
    <source>
        <dbReference type="SMART" id="SM00382"/>
    </source>
</evidence>
<dbReference type="CDD" id="cd00267">
    <property type="entry name" value="ABC_ATPase"/>
    <property type="match status" value="1"/>
</dbReference>
<dbReference type="Gene3D" id="3.40.50.300">
    <property type="entry name" value="P-loop containing nucleotide triphosphate hydrolases"/>
    <property type="match status" value="1"/>
</dbReference>
<dbReference type="InterPro" id="IPR027417">
    <property type="entry name" value="P-loop_NTPase"/>
</dbReference>
<dbReference type="AlphaFoldDB" id="A0A327VT91"/>
<dbReference type="GO" id="GO:0016887">
    <property type="term" value="F:ATP hydrolysis activity"/>
    <property type="evidence" value="ECO:0007669"/>
    <property type="project" value="InterPro"/>
</dbReference>
<name>A0A327VT91_9BACT</name>
<dbReference type="Proteomes" id="UP000249819">
    <property type="component" value="Unassembled WGS sequence"/>
</dbReference>
<comment type="caution">
    <text evidence="2">The sequence shown here is derived from an EMBL/GenBank/DDBJ whole genome shotgun (WGS) entry which is preliminary data.</text>
</comment>
<dbReference type="PANTHER" id="PTHR43581:SF2">
    <property type="entry name" value="EXCINUCLEASE ATPASE SUBUNIT"/>
    <property type="match status" value="1"/>
</dbReference>